<accession>A0A5D2F0I9</accession>
<keyword evidence="2" id="KW-1185">Reference proteome</keyword>
<dbReference type="EMBL" id="CM017697">
    <property type="protein sequence ID" value="TYG98759.1"/>
    <property type="molecule type" value="Genomic_DNA"/>
</dbReference>
<gene>
    <name evidence="1" type="ORF">ES288_A10G141900v1</name>
</gene>
<name>A0A5D2F0I9_GOSDA</name>
<protein>
    <submittedName>
        <fullName evidence="1">Uncharacterized protein</fullName>
    </submittedName>
</protein>
<organism evidence="1 2">
    <name type="scientific">Gossypium darwinii</name>
    <name type="common">Darwin's cotton</name>
    <name type="synonym">Gossypium barbadense var. darwinii</name>
    <dbReference type="NCBI Taxonomy" id="34276"/>
    <lineage>
        <taxon>Eukaryota</taxon>
        <taxon>Viridiplantae</taxon>
        <taxon>Streptophyta</taxon>
        <taxon>Embryophyta</taxon>
        <taxon>Tracheophyta</taxon>
        <taxon>Spermatophyta</taxon>
        <taxon>Magnoliopsida</taxon>
        <taxon>eudicotyledons</taxon>
        <taxon>Gunneridae</taxon>
        <taxon>Pentapetalae</taxon>
        <taxon>rosids</taxon>
        <taxon>malvids</taxon>
        <taxon>Malvales</taxon>
        <taxon>Malvaceae</taxon>
        <taxon>Malvoideae</taxon>
        <taxon>Gossypium</taxon>
    </lineage>
</organism>
<reference evidence="1 2" key="1">
    <citation type="submission" date="2019-06" db="EMBL/GenBank/DDBJ databases">
        <title>WGS assembly of Gossypium darwinii.</title>
        <authorList>
            <person name="Chen Z.J."/>
            <person name="Sreedasyam A."/>
            <person name="Ando A."/>
            <person name="Song Q."/>
            <person name="De L."/>
            <person name="Hulse-Kemp A."/>
            <person name="Ding M."/>
            <person name="Ye W."/>
            <person name="Kirkbride R."/>
            <person name="Jenkins J."/>
            <person name="Plott C."/>
            <person name="Lovell J."/>
            <person name="Lin Y.-M."/>
            <person name="Vaughn R."/>
            <person name="Liu B."/>
            <person name="Li W."/>
            <person name="Simpson S."/>
            <person name="Scheffler B."/>
            <person name="Saski C."/>
            <person name="Grover C."/>
            <person name="Hu G."/>
            <person name="Conover J."/>
            <person name="Carlson J."/>
            <person name="Shu S."/>
            <person name="Boston L."/>
            <person name="Williams M."/>
            <person name="Peterson D."/>
            <person name="Mcgee K."/>
            <person name="Jones D."/>
            <person name="Wendel J."/>
            <person name="Stelly D."/>
            <person name="Grimwood J."/>
            <person name="Schmutz J."/>
        </authorList>
    </citation>
    <scope>NUCLEOTIDE SEQUENCE [LARGE SCALE GENOMIC DNA]</scope>
    <source>
        <strain evidence="1">1808015.09</strain>
    </source>
</reference>
<evidence type="ECO:0000313" key="2">
    <source>
        <dbReference type="Proteomes" id="UP000323506"/>
    </source>
</evidence>
<sequence>MQSDMKTPFLICRYGLSATCGSLSMHLLRSPPFEALCPDPSGLLRGRPPPQLQMSKICDCSAIEVNLQELARRRCPMGWHSD</sequence>
<dbReference type="Proteomes" id="UP000323506">
    <property type="component" value="Chromosome A10"/>
</dbReference>
<dbReference type="AlphaFoldDB" id="A0A5D2F0I9"/>
<proteinExistence type="predicted"/>
<evidence type="ECO:0000313" key="1">
    <source>
        <dbReference type="EMBL" id="TYG98759.1"/>
    </source>
</evidence>